<keyword evidence="4" id="KW-0540">Nuclease</keyword>
<feature type="domain" description="Reverse transcriptase RNase H-like" evidence="9">
    <location>
        <begin position="8"/>
        <end position="88"/>
    </location>
</feature>
<dbReference type="GO" id="GO:0003964">
    <property type="term" value="F:RNA-directed DNA polymerase activity"/>
    <property type="evidence" value="ECO:0007669"/>
    <property type="project" value="UniProtKB-KW"/>
</dbReference>
<gene>
    <name evidence="10" type="ORF">PF008_g11435</name>
</gene>
<organism evidence="10 11">
    <name type="scientific">Phytophthora fragariae</name>
    <dbReference type="NCBI Taxonomy" id="53985"/>
    <lineage>
        <taxon>Eukaryota</taxon>
        <taxon>Sar</taxon>
        <taxon>Stramenopiles</taxon>
        <taxon>Oomycota</taxon>
        <taxon>Peronosporomycetes</taxon>
        <taxon>Peronosporales</taxon>
        <taxon>Peronosporaceae</taxon>
        <taxon>Phytophthora</taxon>
    </lineage>
</organism>
<proteinExistence type="predicted"/>
<evidence type="ECO:0000256" key="2">
    <source>
        <dbReference type="ARBA" id="ARBA00022679"/>
    </source>
</evidence>
<dbReference type="PANTHER" id="PTHR33064:SF37">
    <property type="entry name" value="RIBONUCLEASE H"/>
    <property type="match status" value="1"/>
</dbReference>
<dbReference type="GO" id="GO:0006508">
    <property type="term" value="P:proteolysis"/>
    <property type="evidence" value="ECO:0007669"/>
    <property type="project" value="UniProtKB-KW"/>
</dbReference>
<dbReference type="InterPro" id="IPR051320">
    <property type="entry name" value="Viral_Replic_Matur_Polypro"/>
</dbReference>
<evidence type="ECO:0000256" key="4">
    <source>
        <dbReference type="ARBA" id="ARBA00022722"/>
    </source>
</evidence>
<evidence type="ECO:0000256" key="8">
    <source>
        <dbReference type="ARBA" id="ARBA00022918"/>
    </source>
</evidence>
<evidence type="ECO:0000256" key="5">
    <source>
        <dbReference type="ARBA" id="ARBA00022750"/>
    </source>
</evidence>
<reference evidence="10 11" key="1">
    <citation type="submission" date="2018-09" db="EMBL/GenBank/DDBJ databases">
        <title>Genomic investigation of the strawberry pathogen Phytophthora fragariae indicates pathogenicity is determined by transcriptional variation in three key races.</title>
        <authorList>
            <person name="Adams T.M."/>
            <person name="Armitage A.D."/>
            <person name="Sobczyk M.K."/>
            <person name="Bates H.J."/>
            <person name="Dunwell J.M."/>
            <person name="Nellist C.F."/>
            <person name="Harrison R.J."/>
        </authorList>
    </citation>
    <scope>NUCLEOTIDE SEQUENCE [LARGE SCALE GENOMIC DNA]</scope>
    <source>
        <strain evidence="10 11">NOV-77</strain>
    </source>
</reference>
<dbReference type="SUPFAM" id="SSF56672">
    <property type="entry name" value="DNA/RNA polymerases"/>
    <property type="match status" value="1"/>
</dbReference>
<evidence type="ECO:0000256" key="6">
    <source>
        <dbReference type="ARBA" id="ARBA00022759"/>
    </source>
</evidence>
<accession>A0A6G0RSA2</accession>
<protein>
    <recommendedName>
        <fullName evidence="9">Reverse transcriptase RNase H-like domain-containing protein</fullName>
    </recommendedName>
</protein>
<dbReference type="Pfam" id="PF17917">
    <property type="entry name" value="RT_RNaseH"/>
    <property type="match status" value="1"/>
</dbReference>
<dbReference type="GO" id="GO:0004190">
    <property type="term" value="F:aspartic-type endopeptidase activity"/>
    <property type="evidence" value="ECO:0007669"/>
    <property type="project" value="UniProtKB-KW"/>
</dbReference>
<dbReference type="InterPro" id="IPR041373">
    <property type="entry name" value="RT_RNaseH"/>
</dbReference>
<evidence type="ECO:0000313" key="11">
    <source>
        <dbReference type="Proteomes" id="UP000486351"/>
    </source>
</evidence>
<dbReference type="AlphaFoldDB" id="A0A6G0RSA2"/>
<sequence length="95" mass="10427">MVPLAHPDASKEVCLYCDASQEFWGAICTGVDQSDLSNPLSQQNHSTLAFLSGKFTPAQSRWPTIEKEAFAIVESAKRLEYLCDGGHTHNSLEEA</sequence>
<keyword evidence="6" id="KW-0255">Endonuclease</keyword>
<evidence type="ECO:0000256" key="1">
    <source>
        <dbReference type="ARBA" id="ARBA00022670"/>
    </source>
</evidence>
<dbReference type="EMBL" id="QXFY01000611">
    <property type="protein sequence ID" value="KAE9339727.1"/>
    <property type="molecule type" value="Genomic_DNA"/>
</dbReference>
<evidence type="ECO:0000259" key="9">
    <source>
        <dbReference type="Pfam" id="PF17917"/>
    </source>
</evidence>
<evidence type="ECO:0000313" key="10">
    <source>
        <dbReference type="EMBL" id="KAE9339727.1"/>
    </source>
</evidence>
<keyword evidence="5" id="KW-0064">Aspartyl protease</keyword>
<keyword evidence="8" id="KW-0695">RNA-directed DNA polymerase</keyword>
<keyword evidence="7" id="KW-0378">Hydrolase</keyword>
<dbReference type="GO" id="GO:0004519">
    <property type="term" value="F:endonuclease activity"/>
    <property type="evidence" value="ECO:0007669"/>
    <property type="project" value="UniProtKB-KW"/>
</dbReference>
<dbReference type="InterPro" id="IPR043502">
    <property type="entry name" value="DNA/RNA_pol_sf"/>
</dbReference>
<evidence type="ECO:0000256" key="7">
    <source>
        <dbReference type="ARBA" id="ARBA00022801"/>
    </source>
</evidence>
<keyword evidence="3" id="KW-0548">Nucleotidyltransferase</keyword>
<keyword evidence="1" id="KW-0645">Protease</keyword>
<comment type="caution">
    <text evidence="10">The sequence shown here is derived from an EMBL/GenBank/DDBJ whole genome shotgun (WGS) entry which is preliminary data.</text>
</comment>
<evidence type="ECO:0000256" key="3">
    <source>
        <dbReference type="ARBA" id="ARBA00022695"/>
    </source>
</evidence>
<name>A0A6G0RSA2_9STRA</name>
<dbReference type="PANTHER" id="PTHR33064">
    <property type="entry name" value="POL PROTEIN"/>
    <property type="match status" value="1"/>
</dbReference>
<dbReference type="Proteomes" id="UP000486351">
    <property type="component" value="Unassembled WGS sequence"/>
</dbReference>
<keyword evidence="2" id="KW-0808">Transferase</keyword>